<evidence type="ECO:0000313" key="2">
    <source>
        <dbReference type="EMBL" id="CAJ1379951.1"/>
    </source>
</evidence>
<dbReference type="AlphaFoldDB" id="A0AA36MU05"/>
<reference evidence="2" key="1">
    <citation type="submission" date="2023-08" db="EMBL/GenBank/DDBJ databases">
        <authorList>
            <person name="Chen Y."/>
            <person name="Shah S."/>
            <person name="Dougan E. K."/>
            <person name="Thang M."/>
            <person name="Chan C."/>
        </authorList>
    </citation>
    <scope>NUCLEOTIDE SEQUENCE</scope>
</reference>
<feature type="compositionally biased region" description="Low complexity" evidence="1">
    <location>
        <begin position="16"/>
        <end position="31"/>
    </location>
</feature>
<feature type="region of interest" description="Disordered" evidence="1">
    <location>
        <begin position="1"/>
        <end position="62"/>
    </location>
</feature>
<dbReference type="Proteomes" id="UP001178507">
    <property type="component" value="Unassembled WGS sequence"/>
</dbReference>
<evidence type="ECO:0000256" key="1">
    <source>
        <dbReference type="SAM" id="MobiDB-lite"/>
    </source>
</evidence>
<accession>A0AA36MU05</accession>
<name>A0AA36MU05_9DINO</name>
<keyword evidence="3" id="KW-1185">Reference proteome</keyword>
<gene>
    <name evidence="2" type="ORF">EVOR1521_LOCUS8031</name>
</gene>
<organism evidence="2 3">
    <name type="scientific">Effrenium voratum</name>
    <dbReference type="NCBI Taxonomy" id="2562239"/>
    <lineage>
        <taxon>Eukaryota</taxon>
        <taxon>Sar</taxon>
        <taxon>Alveolata</taxon>
        <taxon>Dinophyceae</taxon>
        <taxon>Suessiales</taxon>
        <taxon>Symbiodiniaceae</taxon>
        <taxon>Effrenium</taxon>
    </lineage>
</organism>
<dbReference type="EMBL" id="CAUJNA010000668">
    <property type="protein sequence ID" value="CAJ1379951.1"/>
    <property type="molecule type" value="Genomic_DNA"/>
</dbReference>
<protein>
    <submittedName>
        <fullName evidence="2">Uncharacterized protein</fullName>
    </submittedName>
</protein>
<evidence type="ECO:0000313" key="3">
    <source>
        <dbReference type="Proteomes" id="UP001178507"/>
    </source>
</evidence>
<proteinExistence type="predicted"/>
<sequence length="251" mass="28174">MAGTSPSRSRSRSRSRVSSSRSSRRSSSSQSSRRRCSSRPSPSSCLKTPEPFPSRQPTEAHTPLPQNFVERLLAGHPASAKRQRRSVALVAPAVKRRFNLTPKPKEMHVLARPRSDGFDLDKPERTEKKTIYELMARLPHTRSGQRPQEMGISCTVKVEGGLQSLTCTAADRDGVFYAWSGKEFRGEIFERRVLAENSAASLFINDPDVRATAADVEPSNTMIRQQEKRLNWMRRDNLMRLGFGKSNGTNC</sequence>
<comment type="caution">
    <text evidence="2">The sequence shown here is derived from an EMBL/GenBank/DDBJ whole genome shotgun (WGS) entry which is preliminary data.</text>
</comment>